<evidence type="ECO:0000313" key="15">
    <source>
        <dbReference type="EMBL" id="KAF7413099.1"/>
    </source>
</evidence>
<keyword evidence="12" id="KW-0325">Glycoprotein</keyword>
<keyword evidence="7 14" id="KW-0812">Transmembrane</keyword>
<feature type="transmembrane region" description="Helical" evidence="14">
    <location>
        <begin position="76"/>
        <end position="97"/>
    </location>
</feature>
<evidence type="ECO:0000256" key="5">
    <source>
        <dbReference type="ARBA" id="ARBA00014515"/>
    </source>
</evidence>
<comment type="function">
    <text evidence="1">Required for ciliogenesis.</text>
</comment>
<evidence type="ECO:0000256" key="1">
    <source>
        <dbReference type="ARBA" id="ARBA00003709"/>
    </source>
</evidence>
<evidence type="ECO:0000256" key="4">
    <source>
        <dbReference type="ARBA" id="ARBA00010572"/>
    </source>
</evidence>
<evidence type="ECO:0000256" key="2">
    <source>
        <dbReference type="ARBA" id="ARBA00004128"/>
    </source>
</evidence>
<evidence type="ECO:0000256" key="10">
    <source>
        <dbReference type="ARBA" id="ARBA00023069"/>
    </source>
</evidence>
<keyword evidence="6" id="KW-0926">Vacuole</keyword>
<dbReference type="Proteomes" id="UP000600918">
    <property type="component" value="Unassembled WGS sequence"/>
</dbReference>
<keyword evidence="11 14" id="KW-0472">Membrane</keyword>
<proteinExistence type="inferred from homology"/>
<accession>A0A834KXU1</accession>
<feature type="transmembrane region" description="Helical" evidence="14">
    <location>
        <begin position="9"/>
        <end position="29"/>
    </location>
</feature>
<dbReference type="GO" id="GO:0005929">
    <property type="term" value="C:cilium"/>
    <property type="evidence" value="ECO:0007669"/>
    <property type="project" value="UniProtKB-SubCell"/>
</dbReference>
<dbReference type="Pfam" id="PF14935">
    <property type="entry name" value="TMEM138"/>
    <property type="match status" value="1"/>
</dbReference>
<comment type="similarity">
    <text evidence="4">Belongs to the TMEM138 family.</text>
</comment>
<comment type="subcellular location">
    <subcellularLocation>
        <location evidence="3">Cell projection</location>
        <location evidence="3">Cilium</location>
    </subcellularLocation>
    <subcellularLocation>
        <location evidence="2">Vacuole membrane</location>
        <topology evidence="2">Multi-pass membrane protein</topology>
    </subcellularLocation>
</comment>
<keyword evidence="9 14" id="KW-1133">Transmembrane helix</keyword>
<keyword evidence="8" id="KW-0970">Cilium biogenesis/degradation</keyword>
<evidence type="ECO:0000256" key="8">
    <source>
        <dbReference type="ARBA" id="ARBA00022794"/>
    </source>
</evidence>
<evidence type="ECO:0000256" key="13">
    <source>
        <dbReference type="ARBA" id="ARBA00023273"/>
    </source>
</evidence>
<dbReference type="AlphaFoldDB" id="A0A834KXU1"/>
<keyword evidence="10" id="KW-0969">Cilium</keyword>
<dbReference type="GO" id="GO:0005774">
    <property type="term" value="C:vacuolar membrane"/>
    <property type="evidence" value="ECO:0007669"/>
    <property type="project" value="UniProtKB-SubCell"/>
</dbReference>
<evidence type="ECO:0000256" key="3">
    <source>
        <dbReference type="ARBA" id="ARBA00004138"/>
    </source>
</evidence>
<keyword evidence="13" id="KW-0966">Cell projection</keyword>
<sequence>MNIVKTKKYMALIMAQYFIFFFDISVNSFGNFTRKYVVNLLFLYTIQDFCLVIAITVLLVNILSTYIFQAGLFHLLYIRFGMTLIVSTLYLLLSFTLHTWHIMLYWSNPLWNDWTKGFHATFVIHRIVAVFYYYFYKKAVIKVADQKLYEEVDWAEKHLTLI</sequence>
<evidence type="ECO:0000313" key="16">
    <source>
        <dbReference type="Proteomes" id="UP000600918"/>
    </source>
</evidence>
<feature type="transmembrane region" description="Helical" evidence="14">
    <location>
        <begin position="117"/>
        <end position="136"/>
    </location>
</feature>
<dbReference type="GO" id="GO:0030030">
    <property type="term" value="P:cell projection organization"/>
    <property type="evidence" value="ECO:0007669"/>
    <property type="project" value="UniProtKB-KW"/>
</dbReference>
<feature type="transmembrane region" description="Helical" evidence="14">
    <location>
        <begin position="41"/>
        <end position="64"/>
    </location>
</feature>
<evidence type="ECO:0000256" key="14">
    <source>
        <dbReference type="SAM" id="Phobius"/>
    </source>
</evidence>
<dbReference type="PANTHER" id="PTHR13306:SF6">
    <property type="entry name" value="TRANSMEMBRANE PROTEIN 138"/>
    <property type="match status" value="1"/>
</dbReference>
<dbReference type="EMBL" id="JACSDY010000012">
    <property type="protein sequence ID" value="KAF7413099.1"/>
    <property type="molecule type" value="Genomic_DNA"/>
</dbReference>
<organism evidence="15 16">
    <name type="scientific">Vespula pensylvanica</name>
    <name type="common">Western yellow jacket</name>
    <name type="synonym">Wasp</name>
    <dbReference type="NCBI Taxonomy" id="30213"/>
    <lineage>
        <taxon>Eukaryota</taxon>
        <taxon>Metazoa</taxon>
        <taxon>Ecdysozoa</taxon>
        <taxon>Arthropoda</taxon>
        <taxon>Hexapoda</taxon>
        <taxon>Insecta</taxon>
        <taxon>Pterygota</taxon>
        <taxon>Neoptera</taxon>
        <taxon>Endopterygota</taxon>
        <taxon>Hymenoptera</taxon>
        <taxon>Apocrita</taxon>
        <taxon>Aculeata</taxon>
        <taxon>Vespoidea</taxon>
        <taxon>Vespidae</taxon>
        <taxon>Vespinae</taxon>
        <taxon>Vespula</taxon>
    </lineage>
</organism>
<dbReference type="InterPro" id="IPR024133">
    <property type="entry name" value="TM_138"/>
</dbReference>
<evidence type="ECO:0000256" key="6">
    <source>
        <dbReference type="ARBA" id="ARBA00022554"/>
    </source>
</evidence>
<dbReference type="OrthoDB" id="189688at2759"/>
<dbReference type="PANTHER" id="PTHR13306">
    <property type="entry name" value="TRANSMEMBRANE PROTEIN 138"/>
    <property type="match status" value="1"/>
</dbReference>
<evidence type="ECO:0000256" key="11">
    <source>
        <dbReference type="ARBA" id="ARBA00023136"/>
    </source>
</evidence>
<gene>
    <name evidence="15" type="ORF">H0235_012950</name>
</gene>
<reference evidence="15" key="1">
    <citation type="journal article" date="2020" name="G3 (Bethesda)">
        <title>High-Quality Assemblies for Three Invasive Social Wasps from the &lt;i&gt;Vespula&lt;/i&gt; Genus.</title>
        <authorList>
            <person name="Harrop T.W.R."/>
            <person name="Guhlin J."/>
            <person name="McLaughlin G.M."/>
            <person name="Permina E."/>
            <person name="Stockwell P."/>
            <person name="Gilligan J."/>
            <person name="Le Lec M.F."/>
            <person name="Gruber M.A.M."/>
            <person name="Quinn O."/>
            <person name="Lovegrove M."/>
            <person name="Duncan E.J."/>
            <person name="Remnant E.J."/>
            <person name="Van Eeckhoven J."/>
            <person name="Graham B."/>
            <person name="Knapp R.A."/>
            <person name="Langford K.W."/>
            <person name="Kronenberg Z."/>
            <person name="Press M.O."/>
            <person name="Eacker S.M."/>
            <person name="Wilson-Rankin E.E."/>
            <person name="Purcell J."/>
            <person name="Lester P.J."/>
            <person name="Dearden P.K."/>
        </authorList>
    </citation>
    <scope>NUCLEOTIDE SEQUENCE</scope>
    <source>
        <strain evidence="15">Volc-1</strain>
    </source>
</reference>
<evidence type="ECO:0000256" key="7">
    <source>
        <dbReference type="ARBA" id="ARBA00022692"/>
    </source>
</evidence>
<evidence type="ECO:0000256" key="12">
    <source>
        <dbReference type="ARBA" id="ARBA00023180"/>
    </source>
</evidence>
<comment type="caution">
    <text evidence="15">The sequence shown here is derived from an EMBL/GenBank/DDBJ whole genome shotgun (WGS) entry which is preliminary data.</text>
</comment>
<keyword evidence="16" id="KW-1185">Reference proteome</keyword>
<protein>
    <recommendedName>
        <fullName evidence="5">Transmembrane protein 138</fullName>
    </recommendedName>
</protein>
<name>A0A834KXU1_VESPE</name>
<evidence type="ECO:0000256" key="9">
    <source>
        <dbReference type="ARBA" id="ARBA00022989"/>
    </source>
</evidence>